<dbReference type="PANTHER" id="PTHR24198">
    <property type="entry name" value="ANKYRIN REPEAT AND PROTEIN KINASE DOMAIN-CONTAINING PROTEIN"/>
    <property type="match status" value="1"/>
</dbReference>
<dbReference type="InterPro" id="IPR036770">
    <property type="entry name" value="Ankyrin_rpt-contain_sf"/>
</dbReference>
<gene>
    <name evidence="5" type="ORF">C7389_103155</name>
</gene>
<dbReference type="PANTHER" id="PTHR24198:SF165">
    <property type="entry name" value="ANKYRIN REPEAT-CONTAINING PROTEIN-RELATED"/>
    <property type="match status" value="1"/>
</dbReference>
<protein>
    <submittedName>
        <fullName evidence="5">Uncharacterized protein</fullName>
    </submittedName>
</protein>
<evidence type="ECO:0000313" key="6">
    <source>
        <dbReference type="Proteomes" id="UP000295129"/>
    </source>
</evidence>
<dbReference type="PROSITE" id="PS51318">
    <property type="entry name" value="TAT"/>
    <property type="match status" value="1"/>
</dbReference>
<proteinExistence type="predicted"/>
<feature type="repeat" description="ANK" evidence="3">
    <location>
        <begin position="125"/>
        <end position="157"/>
    </location>
</feature>
<dbReference type="SMART" id="SM00248">
    <property type="entry name" value="ANK"/>
    <property type="match status" value="5"/>
</dbReference>
<keyword evidence="4" id="KW-0732">Signal</keyword>
<keyword evidence="2 3" id="KW-0040">ANK repeat</keyword>
<dbReference type="InterPro" id="IPR002110">
    <property type="entry name" value="Ankyrin_rpt"/>
</dbReference>
<dbReference type="PROSITE" id="PS50297">
    <property type="entry name" value="ANK_REP_REGION"/>
    <property type="match status" value="2"/>
</dbReference>
<feature type="repeat" description="ANK" evidence="3">
    <location>
        <begin position="95"/>
        <end position="127"/>
    </location>
</feature>
<dbReference type="RefSeq" id="WP_133589051.1">
    <property type="nucleotide sequence ID" value="NZ_SNVV01000003.1"/>
</dbReference>
<accession>A0A4R6EEY5</accession>
<evidence type="ECO:0000256" key="2">
    <source>
        <dbReference type="ARBA" id="ARBA00023043"/>
    </source>
</evidence>
<evidence type="ECO:0000256" key="4">
    <source>
        <dbReference type="SAM" id="SignalP"/>
    </source>
</evidence>
<keyword evidence="1" id="KW-0677">Repeat</keyword>
<name>A0A4R6EEY5_9RHOO</name>
<dbReference type="AlphaFoldDB" id="A0A4R6EEY5"/>
<dbReference type="Pfam" id="PF12796">
    <property type="entry name" value="Ank_2"/>
    <property type="match status" value="2"/>
</dbReference>
<sequence length="230" mass="24331">MPKPDTRRHLLSAVALALLCAVSAPVMAGSYEDAVSSARLGDTAQLSDLLRRGIDPDTVDANGNSLLILAAREGNAATVKALLQYRPRLGHRNQAGDSALMLAVLRGHEEVAELLIAAGAPVNHEGWTPLHYAAFEGREALVDRLLAAGADPGALAPNQANALMLAARNGHIGVVKRLLKTPVDLNQINDAGYTADAWALSNGNTDIAELIRAERARRGIEPPGLRIEIQ</sequence>
<evidence type="ECO:0000313" key="5">
    <source>
        <dbReference type="EMBL" id="TDN55818.1"/>
    </source>
</evidence>
<dbReference type="PROSITE" id="PS50088">
    <property type="entry name" value="ANK_REPEAT"/>
    <property type="match status" value="3"/>
</dbReference>
<evidence type="ECO:0000256" key="3">
    <source>
        <dbReference type="PROSITE-ProRule" id="PRU00023"/>
    </source>
</evidence>
<evidence type="ECO:0000256" key="1">
    <source>
        <dbReference type="ARBA" id="ARBA00022737"/>
    </source>
</evidence>
<feature type="repeat" description="ANK" evidence="3">
    <location>
        <begin position="158"/>
        <end position="190"/>
    </location>
</feature>
<comment type="caution">
    <text evidence="5">The sequence shown here is derived from an EMBL/GenBank/DDBJ whole genome shotgun (WGS) entry which is preliminary data.</text>
</comment>
<feature type="signal peptide" evidence="4">
    <location>
        <begin position="1"/>
        <end position="28"/>
    </location>
</feature>
<dbReference type="Proteomes" id="UP000295129">
    <property type="component" value="Unassembled WGS sequence"/>
</dbReference>
<dbReference type="OrthoDB" id="198309at2"/>
<dbReference type="SUPFAM" id="SSF48403">
    <property type="entry name" value="Ankyrin repeat"/>
    <property type="match status" value="1"/>
</dbReference>
<organism evidence="5 6">
    <name type="scientific">Azoarcus indigens</name>
    <dbReference type="NCBI Taxonomy" id="29545"/>
    <lineage>
        <taxon>Bacteria</taxon>
        <taxon>Pseudomonadati</taxon>
        <taxon>Pseudomonadota</taxon>
        <taxon>Betaproteobacteria</taxon>
        <taxon>Rhodocyclales</taxon>
        <taxon>Zoogloeaceae</taxon>
        <taxon>Azoarcus</taxon>
    </lineage>
</organism>
<reference evidence="5 6" key="1">
    <citation type="submission" date="2019-03" db="EMBL/GenBank/DDBJ databases">
        <title>Genomic Encyclopedia of Type Strains, Phase IV (KMG-IV): sequencing the most valuable type-strain genomes for metagenomic binning, comparative biology and taxonomic classification.</title>
        <authorList>
            <person name="Goeker M."/>
        </authorList>
    </citation>
    <scope>NUCLEOTIDE SEQUENCE [LARGE SCALE GENOMIC DNA]</scope>
    <source>
        <strain evidence="5 6">DSM 12121</strain>
    </source>
</reference>
<dbReference type="InterPro" id="IPR006311">
    <property type="entry name" value="TAT_signal"/>
</dbReference>
<dbReference type="EMBL" id="SNVV01000003">
    <property type="protein sequence ID" value="TDN55818.1"/>
    <property type="molecule type" value="Genomic_DNA"/>
</dbReference>
<feature type="chain" id="PRO_5020229766" evidence="4">
    <location>
        <begin position="29"/>
        <end position="230"/>
    </location>
</feature>
<keyword evidence="6" id="KW-1185">Reference proteome</keyword>
<dbReference type="Gene3D" id="1.25.40.20">
    <property type="entry name" value="Ankyrin repeat-containing domain"/>
    <property type="match status" value="2"/>
</dbReference>